<gene>
    <name evidence="1" type="ORF">PAUS00366_LOCUS1131</name>
</gene>
<reference evidence="1" key="1">
    <citation type="submission" date="2021-01" db="EMBL/GenBank/DDBJ databases">
        <authorList>
            <person name="Corre E."/>
            <person name="Pelletier E."/>
            <person name="Niang G."/>
            <person name="Scheremetjew M."/>
            <person name="Finn R."/>
            <person name="Kale V."/>
            <person name="Holt S."/>
            <person name="Cochrane G."/>
            <person name="Meng A."/>
            <person name="Brown T."/>
            <person name="Cohen L."/>
        </authorList>
    </citation>
    <scope>NUCLEOTIDE SEQUENCE</scope>
    <source>
        <strain evidence="1">10249 10 AB</strain>
    </source>
</reference>
<dbReference type="EMBL" id="HBIX01001519">
    <property type="protein sequence ID" value="CAE0708411.1"/>
    <property type="molecule type" value="Transcribed_RNA"/>
</dbReference>
<proteinExistence type="predicted"/>
<accession>A0A7S4EEX2</accession>
<sequence length="674" mass="77377">MSTESNEVVGVKFVIGHSVRVIPPEEQITRTARLFDGTDDTCAMTHELKVHLDVFSGDPRPIIARVKVDFGSTFLRRRRFEWNYPRKMKIRNDDGTVEVWRCFESVQKCYGIPPMSFSILGMGGTELDVDYHPYSNPLEGIFCENKPGIFDATDRYLFLKPITLPPSPSFSIVRDSHPENSVAPSARYLRNKIYWKEGERGMEEIRQSLAASSSATANDWAICSGMVNTVVNIKLFEANPNRSDLENMIKLSQNFIKYEITIDKIIQMNREERKLVIPQIEDRCCVKSNVANVQGKSNRMRHDMLESSSSSVHDLVKVMNPSEAERYKLQFKKEESTGSFIAQFFFHMVPDDVDLKMTLLRFCTLFVHNSFCRRKQKSFKQNSPFEKQIDFLFSTIIRDRAVEEELLCKHLKRGDKIGEFLEDKSWNIADTDLDGDMISIAPSLLCGSISYELENTTDPDLGSPRCRKRMLPVSIISSKRPRYPSFPTSIKSLSRDHDIVILSDLHIDNKYFTAAKLAKIGQLLGSGKSKHKPARLKSLRAYFNARDDELKQIFEENTGHEYNNDGVLGIEIDLKNDETRDINNICVILKGGRKMLVSRRSVCLSKYGDKEFPPSVLTLSEADAKCIFEMLCRKDMIETEPNSYIKKIDEYIDWIQSKRANDQCRFALIHDLFK</sequence>
<organism evidence="1">
    <name type="scientific">Pseudo-nitzschia australis</name>
    <dbReference type="NCBI Taxonomy" id="44445"/>
    <lineage>
        <taxon>Eukaryota</taxon>
        <taxon>Sar</taxon>
        <taxon>Stramenopiles</taxon>
        <taxon>Ochrophyta</taxon>
        <taxon>Bacillariophyta</taxon>
        <taxon>Bacillariophyceae</taxon>
        <taxon>Bacillariophycidae</taxon>
        <taxon>Bacillariales</taxon>
        <taxon>Bacillariaceae</taxon>
        <taxon>Pseudo-nitzschia</taxon>
    </lineage>
</organism>
<evidence type="ECO:0000313" key="1">
    <source>
        <dbReference type="EMBL" id="CAE0708411.1"/>
    </source>
</evidence>
<name>A0A7S4EEX2_9STRA</name>
<protein>
    <submittedName>
        <fullName evidence="1">Uncharacterized protein</fullName>
    </submittedName>
</protein>
<dbReference type="AlphaFoldDB" id="A0A7S4EEX2"/>